<dbReference type="EMBL" id="LAZR01045244">
    <property type="protein sequence ID" value="KKK99344.1"/>
    <property type="molecule type" value="Genomic_DNA"/>
</dbReference>
<sequence length="66" mass="7580">MDDKWQESWDRMEEKERRDIGEVPEPCEKCDGNGRLVIGGCLCPAPMRDEDCYRECSRCLGTGVQP</sequence>
<organism evidence="1">
    <name type="scientific">marine sediment metagenome</name>
    <dbReference type="NCBI Taxonomy" id="412755"/>
    <lineage>
        <taxon>unclassified sequences</taxon>
        <taxon>metagenomes</taxon>
        <taxon>ecological metagenomes</taxon>
    </lineage>
</organism>
<comment type="caution">
    <text evidence="1">The sequence shown here is derived from an EMBL/GenBank/DDBJ whole genome shotgun (WGS) entry which is preliminary data.</text>
</comment>
<dbReference type="AlphaFoldDB" id="A0A0F9CAH5"/>
<gene>
    <name evidence="1" type="ORF">LCGC14_2633670</name>
</gene>
<proteinExistence type="predicted"/>
<reference evidence="1" key="1">
    <citation type="journal article" date="2015" name="Nature">
        <title>Complex archaea that bridge the gap between prokaryotes and eukaryotes.</title>
        <authorList>
            <person name="Spang A."/>
            <person name="Saw J.H."/>
            <person name="Jorgensen S.L."/>
            <person name="Zaremba-Niedzwiedzka K."/>
            <person name="Martijn J."/>
            <person name="Lind A.E."/>
            <person name="van Eijk R."/>
            <person name="Schleper C."/>
            <person name="Guy L."/>
            <person name="Ettema T.J."/>
        </authorList>
    </citation>
    <scope>NUCLEOTIDE SEQUENCE</scope>
</reference>
<accession>A0A0F9CAH5</accession>
<name>A0A0F9CAH5_9ZZZZ</name>
<evidence type="ECO:0000313" key="1">
    <source>
        <dbReference type="EMBL" id="KKK99344.1"/>
    </source>
</evidence>
<protein>
    <submittedName>
        <fullName evidence="1">Uncharacterized protein</fullName>
    </submittedName>
</protein>